<dbReference type="Pfam" id="PF10006">
    <property type="entry name" value="DUF2249"/>
    <property type="match status" value="1"/>
</dbReference>
<reference evidence="2 3" key="1">
    <citation type="submission" date="2018-05" db="EMBL/GenBank/DDBJ databases">
        <title>Genetic diversity of glacier-inhabiting Cryobacterium bacteria in China and description of Cryobacterium mengkeensis sp. nov. and Arthrobacter glacialis sp. nov.</title>
        <authorList>
            <person name="Liu Q."/>
            <person name="Xin Y.-H."/>
        </authorList>
    </citation>
    <scope>NUCLEOTIDE SEQUENCE [LARGE SCALE GENOMIC DNA]</scope>
    <source>
        <strain evidence="2 3">GP3</strain>
    </source>
</reference>
<name>A0A2V3DSD3_9MICC</name>
<gene>
    <name evidence="2" type="ORF">CVS29_08505</name>
</gene>
<feature type="domain" description="DUF2249" evidence="1">
    <location>
        <begin position="70"/>
        <end position="137"/>
    </location>
</feature>
<accession>A0A2V3DSD3</accession>
<evidence type="ECO:0000313" key="2">
    <source>
        <dbReference type="EMBL" id="PXA66097.1"/>
    </source>
</evidence>
<comment type="caution">
    <text evidence="2">The sequence shown here is derived from an EMBL/GenBank/DDBJ whole genome shotgun (WGS) entry which is preliminary data.</text>
</comment>
<dbReference type="AlphaFoldDB" id="A0A2V3DSD3"/>
<evidence type="ECO:0000313" key="3">
    <source>
        <dbReference type="Proteomes" id="UP000246303"/>
    </source>
</evidence>
<dbReference type="Proteomes" id="UP000246303">
    <property type="component" value="Unassembled WGS sequence"/>
</dbReference>
<protein>
    <recommendedName>
        <fullName evidence="1">DUF2249 domain-containing protein</fullName>
    </recommendedName>
</protein>
<dbReference type="EMBL" id="QHLZ01000004">
    <property type="protein sequence ID" value="PXA66097.1"/>
    <property type="molecule type" value="Genomic_DNA"/>
</dbReference>
<proteinExistence type="predicted"/>
<dbReference type="InterPro" id="IPR018720">
    <property type="entry name" value="DUF2249"/>
</dbReference>
<evidence type="ECO:0000259" key="1">
    <source>
        <dbReference type="Pfam" id="PF10006"/>
    </source>
</evidence>
<organism evidence="2 3">
    <name type="scientific">Arthrobacter psychrochitiniphilus</name>
    <dbReference type="NCBI Taxonomy" id="291045"/>
    <lineage>
        <taxon>Bacteria</taxon>
        <taxon>Bacillati</taxon>
        <taxon>Actinomycetota</taxon>
        <taxon>Actinomycetes</taxon>
        <taxon>Micrococcales</taxon>
        <taxon>Micrococcaceae</taxon>
        <taxon>Arthrobacter</taxon>
    </lineage>
</organism>
<dbReference type="OrthoDB" id="8451629at2"/>
<sequence length="140" mass="14698">MVHADGRLQEAATAFLNQANELLLPALAQEPTLSLAAILPARTAGTALPSQAPALGGCACGGHDEPGLSELDTRVIPHAIRHATIFGALEGLNPGKGILLIANHNPLPLLAQLEQRSAGKFDVTYVENGPELWKLSMVRN</sequence>
<keyword evidence="3" id="KW-1185">Reference proteome</keyword>